<feature type="region of interest" description="Disordered" evidence="1">
    <location>
        <begin position="234"/>
        <end position="289"/>
    </location>
</feature>
<comment type="caution">
    <text evidence="3">The sequence shown here is derived from an EMBL/GenBank/DDBJ whole genome shotgun (WGS) entry which is preliminary data.</text>
</comment>
<feature type="compositionally biased region" description="Polar residues" evidence="1">
    <location>
        <begin position="1"/>
        <end position="17"/>
    </location>
</feature>
<evidence type="ECO:0000313" key="4">
    <source>
        <dbReference type="Proteomes" id="UP000468531"/>
    </source>
</evidence>
<dbReference type="AlphaFoldDB" id="A0A6P1BMA5"/>
<organism evidence="3 4">
    <name type="scientific">Bradyrhizobium uaiense</name>
    <dbReference type="NCBI Taxonomy" id="2594946"/>
    <lineage>
        <taxon>Bacteria</taxon>
        <taxon>Pseudomonadati</taxon>
        <taxon>Pseudomonadota</taxon>
        <taxon>Alphaproteobacteria</taxon>
        <taxon>Hyphomicrobiales</taxon>
        <taxon>Nitrobacteraceae</taxon>
        <taxon>Bradyrhizobium</taxon>
    </lineage>
</organism>
<accession>A0A6P1BMA5</accession>
<proteinExistence type="predicted"/>
<evidence type="ECO:0000256" key="1">
    <source>
        <dbReference type="SAM" id="MobiDB-lite"/>
    </source>
</evidence>
<evidence type="ECO:0000256" key="2">
    <source>
        <dbReference type="SAM" id="Phobius"/>
    </source>
</evidence>
<feature type="transmembrane region" description="Helical" evidence="2">
    <location>
        <begin position="98"/>
        <end position="116"/>
    </location>
</feature>
<keyword evidence="4" id="KW-1185">Reference proteome</keyword>
<dbReference type="Proteomes" id="UP000468531">
    <property type="component" value="Unassembled WGS sequence"/>
</dbReference>
<feature type="compositionally biased region" description="Basic and acidic residues" evidence="1">
    <location>
        <begin position="25"/>
        <end position="58"/>
    </location>
</feature>
<feature type="compositionally biased region" description="Pro residues" evidence="1">
    <location>
        <begin position="61"/>
        <end position="72"/>
    </location>
</feature>
<dbReference type="EMBL" id="VKHP01000103">
    <property type="protein sequence ID" value="NEU98722.1"/>
    <property type="molecule type" value="Genomic_DNA"/>
</dbReference>
<name>A0A6P1BMA5_9BRAD</name>
<dbReference type="RefSeq" id="WP_163157306.1">
    <property type="nucleotide sequence ID" value="NZ_VKHP01000103.1"/>
</dbReference>
<feature type="compositionally biased region" description="Low complexity" evidence="1">
    <location>
        <begin position="73"/>
        <end position="89"/>
    </location>
</feature>
<feature type="region of interest" description="Disordered" evidence="1">
    <location>
        <begin position="140"/>
        <end position="184"/>
    </location>
</feature>
<keyword evidence="2" id="KW-1133">Transmembrane helix</keyword>
<evidence type="ECO:0000313" key="3">
    <source>
        <dbReference type="EMBL" id="NEU98722.1"/>
    </source>
</evidence>
<keyword evidence="2" id="KW-0472">Membrane</keyword>
<protein>
    <submittedName>
        <fullName evidence="3">Uncharacterized protein</fullName>
    </submittedName>
</protein>
<gene>
    <name evidence="3" type="ORF">FNJ47_23555</name>
</gene>
<keyword evidence="2" id="KW-0812">Transmembrane</keyword>
<feature type="region of interest" description="Disordered" evidence="1">
    <location>
        <begin position="1"/>
        <end position="94"/>
    </location>
</feature>
<sequence length="289" mass="30942">MEREASVNSAPTPNPVESNDGRTTPADEKLAETHKQITRANEELTRLSEQLARMERDAASPAPPRPAPPAAGPTPAASGPGPTSSAPRSRSPRRMPRLRVLAGLLLACIVVAALALQSSYGGRARQVVARWVPQLVSTPSLPPDNPPLAAQPAPPTVQAAAADAAPPQATPQVQAAPPQDAAPTANTALPEQTLLLQTIARNLQNVEQSIEQLKADQQQMARVSSKAIDELKASQDEMKRALAKVSEQKPLPLPTPLPTPSVRKPERTSQPPYARARPPMPREWLYDDW</sequence>
<reference evidence="3 4" key="1">
    <citation type="journal article" date="2020" name="Arch. Microbiol.">
        <title>Bradyrhizobium uaiense sp. nov., a new highly efficient cowpea symbiont.</title>
        <authorList>
            <person name="Cabral Michel D."/>
            <person name="Azarias Guimaraes A."/>
            <person name="Martins da Costa E."/>
            <person name="Soares de Carvalho T."/>
            <person name="Balsanelli E."/>
            <person name="Willems A."/>
            <person name="Maltempi de Souza E."/>
            <person name="de Souza Moreira F.M."/>
        </authorList>
    </citation>
    <scope>NUCLEOTIDE SEQUENCE [LARGE SCALE GENOMIC DNA]</scope>
    <source>
        <strain evidence="3 4">UFLA 03-164</strain>
    </source>
</reference>
<feature type="compositionally biased region" description="Low complexity" evidence="1">
    <location>
        <begin position="147"/>
        <end position="184"/>
    </location>
</feature>